<gene>
    <name evidence="8" type="ORF">ARD30_11925</name>
    <name evidence="9" type="ORF">SAMN05660750_03228</name>
</gene>
<feature type="transmembrane region" description="Helical" evidence="7">
    <location>
        <begin position="12"/>
        <end position="30"/>
    </location>
</feature>
<dbReference type="InterPro" id="IPR051907">
    <property type="entry name" value="DoxX-like_oxidoreductase"/>
</dbReference>
<evidence type="ECO:0000256" key="2">
    <source>
        <dbReference type="ARBA" id="ARBA00006679"/>
    </source>
</evidence>
<keyword evidence="5 7" id="KW-1133">Transmembrane helix</keyword>
<protein>
    <submittedName>
        <fullName evidence="9">Putative oxidoreductase</fullName>
    </submittedName>
</protein>
<evidence type="ECO:0000256" key="6">
    <source>
        <dbReference type="ARBA" id="ARBA00023136"/>
    </source>
</evidence>
<dbReference type="Pfam" id="PF07681">
    <property type="entry name" value="DoxX"/>
    <property type="match status" value="1"/>
</dbReference>
<dbReference type="InterPro" id="IPR032808">
    <property type="entry name" value="DoxX"/>
</dbReference>
<dbReference type="AlphaFoldDB" id="A0A0Q3I7G5"/>
<proteinExistence type="inferred from homology"/>
<evidence type="ECO:0000313" key="11">
    <source>
        <dbReference type="Proteomes" id="UP000190130"/>
    </source>
</evidence>
<keyword evidence="4 7" id="KW-0812">Transmembrane</keyword>
<evidence type="ECO:0000256" key="4">
    <source>
        <dbReference type="ARBA" id="ARBA00022692"/>
    </source>
</evidence>
<dbReference type="Proteomes" id="UP000051562">
    <property type="component" value="Unassembled WGS sequence"/>
</dbReference>
<keyword evidence="6 7" id="KW-0472">Membrane</keyword>
<feature type="transmembrane region" description="Helical" evidence="7">
    <location>
        <begin position="93"/>
        <end position="110"/>
    </location>
</feature>
<evidence type="ECO:0000256" key="7">
    <source>
        <dbReference type="SAM" id="Phobius"/>
    </source>
</evidence>
<comment type="subcellular location">
    <subcellularLocation>
        <location evidence="1">Cell membrane</location>
        <topology evidence="1">Multi-pass membrane protein</topology>
    </subcellularLocation>
</comment>
<evidence type="ECO:0000313" key="8">
    <source>
        <dbReference type="EMBL" id="KQK30976.1"/>
    </source>
</evidence>
<keyword evidence="3" id="KW-1003">Cell membrane</keyword>
<feature type="transmembrane region" description="Helical" evidence="7">
    <location>
        <begin position="116"/>
        <end position="139"/>
    </location>
</feature>
<reference evidence="8 10" key="1">
    <citation type="submission" date="2015-10" db="EMBL/GenBank/DDBJ databases">
        <title>Draft genome of Bosea thiooxidans.</title>
        <authorList>
            <person name="Wang X."/>
        </authorList>
    </citation>
    <scope>NUCLEOTIDE SEQUENCE [LARGE SCALE GENOMIC DNA]</scope>
    <source>
        <strain evidence="8 10">CGMCC 9174</strain>
    </source>
</reference>
<dbReference type="STRING" id="53254.SAMN05660750_03228"/>
<dbReference type="PANTHER" id="PTHR33452:SF1">
    <property type="entry name" value="INNER MEMBRANE PROTEIN YPHA-RELATED"/>
    <property type="match status" value="1"/>
</dbReference>
<reference evidence="9 11" key="2">
    <citation type="submission" date="2017-02" db="EMBL/GenBank/DDBJ databases">
        <authorList>
            <person name="Peterson S.W."/>
        </authorList>
    </citation>
    <scope>NUCLEOTIDE SEQUENCE [LARGE SCALE GENOMIC DNA]</scope>
    <source>
        <strain evidence="9 11">DSM 9653</strain>
    </source>
</reference>
<evidence type="ECO:0000313" key="9">
    <source>
        <dbReference type="EMBL" id="SKB95054.1"/>
    </source>
</evidence>
<evidence type="ECO:0000256" key="1">
    <source>
        <dbReference type="ARBA" id="ARBA00004651"/>
    </source>
</evidence>
<dbReference type="EMBL" id="LMAR01000032">
    <property type="protein sequence ID" value="KQK30976.1"/>
    <property type="molecule type" value="Genomic_DNA"/>
</dbReference>
<dbReference type="GO" id="GO:0005886">
    <property type="term" value="C:plasma membrane"/>
    <property type="evidence" value="ECO:0007669"/>
    <property type="project" value="UniProtKB-SubCell"/>
</dbReference>
<dbReference type="OrthoDB" id="5398343at2"/>
<dbReference type="RefSeq" id="WP_055727804.1">
    <property type="nucleotide sequence ID" value="NZ_FUYX01000008.1"/>
</dbReference>
<dbReference type="PANTHER" id="PTHR33452">
    <property type="entry name" value="OXIDOREDUCTASE CATD-RELATED"/>
    <property type="match status" value="1"/>
</dbReference>
<evidence type="ECO:0000313" key="10">
    <source>
        <dbReference type="Proteomes" id="UP000051562"/>
    </source>
</evidence>
<dbReference type="Proteomes" id="UP000190130">
    <property type="component" value="Unassembled WGS sequence"/>
</dbReference>
<comment type="similarity">
    <text evidence="2">Belongs to the DoxX family.</text>
</comment>
<keyword evidence="10" id="KW-1185">Reference proteome</keyword>
<dbReference type="EMBL" id="FUYX01000008">
    <property type="protein sequence ID" value="SKB95054.1"/>
    <property type="molecule type" value="Genomic_DNA"/>
</dbReference>
<evidence type="ECO:0000256" key="3">
    <source>
        <dbReference type="ARBA" id="ARBA00022475"/>
    </source>
</evidence>
<sequence length="147" mass="16223">MTENPDKPRLLLPFLGPLYAALEPLAYLFLRLTSGLVMAEFGWRKLFGGGMARDIELFRNLGLEPAVPLAYFTSGLELVGGIAIALGLLTRPLAFMLFVQLMVILVMVMIPRGTGYHLTVVWLGSYALMAVHGGGRLSLDRWLGREM</sequence>
<feature type="transmembrane region" description="Helical" evidence="7">
    <location>
        <begin position="66"/>
        <end position="86"/>
    </location>
</feature>
<name>A0A0Q3I7G5_9HYPH</name>
<evidence type="ECO:0000256" key="5">
    <source>
        <dbReference type="ARBA" id="ARBA00022989"/>
    </source>
</evidence>
<organism evidence="8 10">
    <name type="scientific">Bosea thiooxidans</name>
    <dbReference type="NCBI Taxonomy" id="53254"/>
    <lineage>
        <taxon>Bacteria</taxon>
        <taxon>Pseudomonadati</taxon>
        <taxon>Pseudomonadota</taxon>
        <taxon>Alphaproteobacteria</taxon>
        <taxon>Hyphomicrobiales</taxon>
        <taxon>Boseaceae</taxon>
        <taxon>Bosea</taxon>
    </lineage>
</organism>
<accession>A0A0Q3I7G5</accession>